<feature type="transmembrane region" description="Helical" evidence="1">
    <location>
        <begin position="118"/>
        <end position="137"/>
    </location>
</feature>
<evidence type="ECO:0000313" key="2">
    <source>
        <dbReference type="EMBL" id="CDM68694.1"/>
    </source>
</evidence>
<gene>
    <name evidence="2" type="ORF">CM240_1536</name>
</gene>
<evidence type="ECO:0000313" key="3">
    <source>
        <dbReference type="Proteomes" id="UP000019426"/>
    </source>
</evidence>
<dbReference type="RefSeq" id="WP_051483753.1">
    <property type="nucleotide sequence ID" value="NZ_HG917868.1"/>
</dbReference>
<name>W6RYJ3_9CLOT</name>
<dbReference type="PATRIC" id="fig|1216932.3.peg.1528"/>
<dbReference type="STRING" id="1216932.CM240_1536"/>
<dbReference type="Pfam" id="PF11167">
    <property type="entry name" value="DUF2953"/>
    <property type="match status" value="1"/>
</dbReference>
<keyword evidence="1" id="KW-0812">Transmembrane</keyword>
<dbReference type="AlphaFoldDB" id="W6RYJ3"/>
<proteinExistence type="predicted"/>
<sequence>MIYVFFIILLLLLIPIKINIRFIYDNKKITLFLWNHKINLNKFTKKKRENSSTVINDSTNTENSSKKNKNSFISNYKKFKLYHKFFKKLLPVNTLDINLKYGFEEPNITAITYGFKDLLNSYLINILNYFLIIKHYSINIIPTLKEKNLYLSINSIIYISIGKLIFIGSKLLLKKYKGDLQ</sequence>
<organism evidence="2 3">
    <name type="scientific">Clostridium bornimense</name>
    <dbReference type="NCBI Taxonomy" id="1216932"/>
    <lineage>
        <taxon>Bacteria</taxon>
        <taxon>Bacillati</taxon>
        <taxon>Bacillota</taxon>
        <taxon>Clostridia</taxon>
        <taxon>Eubacteriales</taxon>
        <taxon>Clostridiaceae</taxon>
        <taxon>Clostridium</taxon>
    </lineage>
</organism>
<protein>
    <submittedName>
        <fullName evidence="2">Uncharacterized protein</fullName>
    </submittedName>
</protein>
<keyword evidence="1" id="KW-1133">Transmembrane helix</keyword>
<dbReference type="EMBL" id="HG917868">
    <property type="protein sequence ID" value="CDM68694.1"/>
    <property type="molecule type" value="Genomic_DNA"/>
</dbReference>
<reference evidence="2 3" key="1">
    <citation type="submission" date="2013-11" db="EMBL/GenBank/DDBJ databases">
        <title>Complete genome sequence of Clostridum sp. M2/40.</title>
        <authorList>
            <person name="Wibberg D."/>
            <person name="Puehler A."/>
            <person name="Schlueter A."/>
        </authorList>
    </citation>
    <scope>NUCLEOTIDE SEQUENCE [LARGE SCALE GENOMIC DNA]</scope>
    <source>
        <strain evidence="3">M2/40</strain>
    </source>
</reference>
<feature type="transmembrane region" description="Helical" evidence="1">
    <location>
        <begin position="149"/>
        <end position="173"/>
    </location>
</feature>
<dbReference type="HOGENOM" id="CLU_1486600_0_0_9"/>
<feature type="transmembrane region" description="Helical" evidence="1">
    <location>
        <begin position="6"/>
        <end position="24"/>
    </location>
</feature>
<keyword evidence="1" id="KW-0472">Membrane</keyword>
<evidence type="ECO:0000256" key="1">
    <source>
        <dbReference type="SAM" id="Phobius"/>
    </source>
</evidence>
<dbReference type="Proteomes" id="UP000019426">
    <property type="component" value="Chromosome M2/40_rep1"/>
</dbReference>
<dbReference type="KEGG" id="clt:CM240_1536"/>
<keyword evidence="3" id="KW-1185">Reference proteome</keyword>
<dbReference type="InterPro" id="IPR021338">
    <property type="entry name" value="DUF2953"/>
</dbReference>
<accession>W6RYJ3</accession>